<accession>A0A9D1Y8A2</accession>
<comment type="caution">
    <text evidence="1">The sequence shown here is derived from an EMBL/GenBank/DDBJ whole genome shotgun (WGS) entry which is preliminary data.</text>
</comment>
<proteinExistence type="predicted"/>
<organism evidence="1 2">
    <name type="scientific">Candidatus Flavonifractor merdigallinarum</name>
    <dbReference type="NCBI Taxonomy" id="2838589"/>
    <lineage>
        <taxon>Bacteria</taxon>
        <taxon>Bacillati</taxon>
        <taxon>Bacillota</taxon>
        <taxon>Clostridia</taxon>
        <taxon>Eubacteriales</taxon>
        <taxon>Oscillospiraceae</taxon>
        <taxon>Flavonifractor</taxon>
    </lineage>
</organism>
<dbReference type="Proteomes" id="UP000823868">
    <property type="component" value="Unassembled WGS sequence"/>
</dbReference>
<name>A0A9D1Y8A2_9FIRM</name>
<protein>
    <submittedName>
        <fullName evidence="1">Uncharacterized protein</fullName>
    </submittedName>
</protein>
<gene>
    <name evidence="1" type="ORF">H9841_05410</name>
</gene>
<reference evidence="1" key="1">
    <citation type="journal article" date="2021" name="PeerJ">
        <title>Extensive microbial diversity within the chicken gut microbiome revealed by metagenomics and culture.</title>
        <authorList>
            <person name="Gilroy R."/>
            <person name="Ravi A."/>
            <person name="Getino M."/>
            <person name="Pursley I."/>
            <person name="Horton D.L."/>
            <person name="Alikhan N.F."/>
            <person name="Baker D."/>
            <person name="Gharbi K."/>
            <person name="Hall N."/>
            <person name="Watson M."/>
            <person name="Adriaenssens E.M."/>
            <person name="Foster-Nyarko E."/>
            <person name="Jarju S."/>
            <person name="Secka A."/>
            <person name="Antonio M."/>
            <person name="Oren A."/>
            <person name="Chaudhuri R.R."/>
            <person name="La Ragione R."/>
            <person name="Hildebrand F."/>
            <person name="Pallen M.J."/>
        </authorList>
    </citation>
    <scope>NUCLEOTIDE SEQUENCE</scope>
    <source>
        <strain evidence="1">ChiBcec16_6824</strain>
    </source>
</reference>
<evidence type="ECO:0000313" key="1">
    <source>
        <dbReference type="EMBL" id="HIY21323.1"/>
    </source>
</evidence>
<dbReference type="AlphaFoldDB" id="A0A9D1Y8A2"/>
<sequence>MCLWNLEGCDFSQRQLLCGGEVYFGSLPPGAYGLALCGGEETQALELRLPPGASVSVTLYGGSGVYTWRREWWHSSLNLP</sequence>
<reference evidence="1" key="2">
    <citation type="submission" date="2021-04" db="EMBL/GenBank/DDBJ databases">
        <authorList>
            <person name="Gilroy R."/>
        </authorList>
    </citation>
    <scope>NUCLEOTIDE SEQUENCE</scope>
    <source>
        <strain evidence="1">ChiBcec16_6824</strain>
    </source>
</reference>
<evidence type="ECO:0000313" key="2">
    <source>
        <dbReference type="Proteomes" id="UP000823868"/>
    </source>
</evidence>
<dbReference type="EMBL" id="DXDX01000098">
    <property type="protein sequence ID" value="HIY21323.1"/>
    <property type="molecule type" value="Genomic_DNA"/>
</dbReference>